<dbReference type="InterPro" id="IPR007219">
    <property type="entry name" value="XnlR_reg_dom"/>
</dbReference>
<dbReference type="SUPFAM" id="SSF57701">
    <property type="entry name" value="Zn2/Cys6 DNA-binding domain"/>
    <property type="match status" value="1"/>
</dbReference>
<dbReference type="GO" id="GO:0000981">
    <property type="term" value="F:DNA-binding transcription factor activity, RNA polymerase II-specific"/>
    <property type="evidence" value="ECO:0007669"/>
    <property type="project" value="InterPro"/>
</dbReference>
<dbReference type="EMBL" id="JAADYS010000643">
    <property type="protein sequence ID" value="KAF4468201.1"/>
    <property type="molecule type" value="Genomic_DNA"/>
</dbReference>
<reference evidence="5 6" key="1">
    <citation type="submission" date="2020-01" db="EMBL/GenBank/DDBJ databases">
        <title>Identification and distribution of gene clusters putatively required for synthesis of sphingolipid metabolism inhibitors in phylogenetically diverse species of the filamentous fungus Fusarium.</title>
        <authorList>
            <person name="Kim H.-S."/>
            <person name="Busman M."/>
            <person name="Brown D.W."/>
            <person name="Divon H."/>
            <person name="Uhlig S."/>
            <person name="Proctor R.H."/>
        </authorList>
    </citation>
    <scope>NUCLEOTIDE SEQUENCE [LARGE SCALE GENOMIC DNA]</scope>
    <source>
        <strain evidence="5 6">NRRL 20459</strain>
    </source>
</reference>
<name>A0A8H4LG73_9HYPO</name>
<dbReference type="InterPro" id="IPR001138">
    <property type="entry name" value="Zn2Cys6_DnaBD"/>
</dbReference>
<dbReference type="GO" id="GO:0003677">
    <property type="term" value="F:DNA binding"/>
    <property type="evidence" value="ECO:0007669"/>
    <property type="project" value="InterPro"/>
</dbReference>
<dbReference type="PANTHER" id="PTHR47425">
    <property type="entry name" value="FARB-RELATED"/>
    <property type="match status" value="1"/>
</dbReference>
<evidence type="ECO:0000259" key="4">
    <source>
        <dbReference type="PROSITE" id="PS50048"/>
    </source>
</evidence>
<protein>
    <submittedName>
        <fullName evidence="5">Cutinase transcription factor 1 beta</fullName>
    </submittedName>
</protein>
<dbReference type="AlphaFoldDB" id="A0A8H4LG73"/>
<dbReference type="PROSITE" id="PS50048">
    <property type="entry name" value="ZN2_CY6_FUNGAL_2"/>
    <property type="match status" value="1"/>
</dbReference>
<dbReference type="CDD" id="cd00067">
    <property type="entry name" value="GAL4"/>
    <property type="match status" value="1"/>
</dbReference>
<organism evidence="5 6">
    <name type="scientific">Fusarium albosuccineum</name>
    <dbReference type="NCBI Taxonomy" id="1237068"/>
    <lineage>
        <taxon>Eukaryota</taxon>
        <taxon>Fungi</taxon>
        <taxon>Dikarya</taxon>
        <taxon>Ascomycota</taxon>
        <taxon>Pezizomycotina</taxon>
        <taxon>Sordariomycetes</taxon>
        <taxon>Hypocreomycetidae</taxon>
        <taxon>Hypocreales</taxon>
        <taxon>Nectriaceae</taxon>
        <taxon>Fusarium</taxon>
        <taxon>Fusarium decemcellulare species complex</taxon>
    </lineage>
</organism>
<dbReference type="PROSITE" id="PS00463">
    <property type="entry name" value="ZN2_CY6_FUNGAL_1"/>
    <property type="match status" value="1"/>
</dbReference>
<dbReference type="GO" id="GO:0008270">
    <property type="term" value="F:zinc ion binding"/>
    <property type="evidence" value="ECO:0007669"/>
    <property type="project" value="InterPro"/>
</dbReference>
<dbReference type="Gene3D" id="4.10.240.10">
    <property type="entry name" value="Zn(2)-C6 fungal-type DNA-binding domain"/>
    <property type="match status" value="1"/>
</dbReference>
<feature type="compositionally biased region" description="Polar residues" evidence="3">
    <location>
        <begin position="1"/>
        <end position="13"/>
    </location>
</feature>
<dbReference type="Pfam" id="PF04082">
    <property type="entry name" value="Fungal_trans"/>
    <property type="match status" value="1"/>
</dbReference>
<dbReference type="GO" id="GO:0006351">
    <property type="term" value="P:DNA-templated transcription"/>
    <property type="evidence" value="ECO:0007669"/>
    <property type="project" value="InterPro"/>
</dbReference>
<keyword evidence="6" id="KW-1185">Reference proteome</keyword>
<proteinExistence type="predicted"/>
<evidence type="ECO:0000256" key="3">
    <source>
        <dbReference type="SAM" id="MobiDB-lite"/>
    </source>
</evidence>
<evidence type="ECO:0000256" key="2">
    <source>
        <dbReference type="ARBA" id="ARBA00023242"/>
    </source>
</evidence>
<keyword evidence="1" id="KW-0479">Metal-binding</keyword>
<feature type="domain" description="Zn(2)-C6 fungal-type" evidence="4">
    <location>
        <begin position="29"/>
        <end position="61"/>
    </location>
</feature>
<dbReference type="OrthoDB" id="4161332at2759"/>
<dbReference type="Proteomes" id="UP000554235">
    <property type="component" value="Unassembled WGS sequence"/>
</dbReference>
<feature type="region of interest" description="Disordered" evidence="3">
    <location>
        <begin position="1"/>
        <end position="28"/>
    </location>
</feature>
<sequence>MLPQPSDSTQRLSSGADKPTAQRPRAAKACSSCHMRKVRCDVARVGLPCTKCKDSSLDCAIRARKKRRSNIDSGRIMGGSGSTPMRPNTLPEHVIRHQIPHYNFLQNFAPTANNHSRPEGLDSGKILMLDPQDQSTTLDGSSLRMSTEEMNFLEQTGALDLPPKAILDECVSKYFQVFHPFFPVIGRPSFLANYWKCDEDALRGGQGPSLLLLQAVVFTASAYIPMHHVQGMGFSNRQEARKCFYKRTRQLYQFNHELDDIVTIPALLLISHYYPSMAEQRHTWFWVHQAISLAQGAGLHRDSGYDPRRKLWARTWWACLARDRLTALGTGRPMHINSLDCNVPLLTAEDVEEEGDTEDDRAIKAIYIDFIKLCNYMEGVLSLQFVTSNPTGNEVRVCESTLQNWASNLSSASKRAEEETSSLSSGTIPLLYQTLLHLIYNGAQYKDRPEKLPSAEMVSIAADSANLLADLMKLDLIEYLPTTR</sequence>
<gene>
    <name evidence="5" type="ORF">FALBO_4910</name>
</gene>
<dbReference type="PANTHER" id="PTHR47425:SF3">
    <property type="entry name" value="ZN(II)2CYS6 TRANSCRIPTION FACTOR (EUROFUNG)"/>
    <property type="match status" value="1"/>
</dbReference>
<dbReference type="Pfam" id="PF00172">
    <property type="entry name" value="Zn_clus"/>
    <property type="match status" value="1"/>
</dbReference>
<dbReference type="SMART" id="SM00906">
    <property type="entry name" value="Fungal_trans"/>
    <property type="match status" value="1"/>
</dbReference>
<evidence type="ECO:0000313" key="6">
    <source>
        <dbReference type="Proteomes" id="UP000554235"/>
    </source>
</evidence>
<dbReference type="CDD" id="cd12148">
    <property type="entry name" value="fungal_TF_MHR"/>
    <property type="match status" value="1"/>
</dbReference>
<evidence type="ECO:0000313" key="5">
    <source>
        <dbReference type="EMBL" id="KAF4468201.1"/>
    </source>
</evidence>
<accession>A0A8H4LG73</accession>
<dbReference type="SMART" id="SM00066">
    <property type="entry name" value="GAL4"/>
    <property type="match status" value="1"/>
</dbReference>
<comment type="caution">
    <text evidence="5">The sequence shown here is derived from an EMBL/GenBank/DDBJ whole genome shotgun (WGS) entry which is preliminary data.</text>
</comment>
<evidence type="ECO:0000256" key="1">
    <source>
        <dbReference type="ARBA" id="ARBA00022723"/>
    </source>
</evidence>
<dbReference type="InterPro" id="IPR036864">
    <property type="entry name" value="Zn2-C6_fun-type_DNA-bd_sf"/>
</dbReference>
<dbReference type="InterPro" id="IPR052761">
    <property type="entry name" value="Fungal_Detox/Toxin_TFs"/>
</dbReference>
<keyword evidence="2" id="KW-0539">Nucleus</keyword>